<evidence type="ECO:0000313" key="3">
    <source>
        <dbReference type="Proteomes" id="UP000318833"/>
    </source>
</evidence>
<reference evidence="2 3" key="1">
    <citation type="submission" date="2019-07" db="EMBL/GenBank/DDBJ databases">
        <title>The draft genome sequence of Aquimarina algiphila M91.</title>
        <authorList>
            <person name="Meng X."/>
        </authorList>
    </citation>
    <scope>NUCLEOTIDE SEQUENCE [LARGE SCALE GENOMIC DNA]</scope>
    <source>
        <strain evidence="2 3">M91</strain>
    </source>
</reference>
<dbReference type="Proteomes" id="UP000318833">
    <property type="component" value="Unassembled WGS sequence"/>
</dbReference>
<evidence type="ECO:0008006" key="4">
    <source>
        <dbReference type="Google" id="ProtNLM"/>
    </source>
</evidence>
<dbReference type="AlphaFoldDB" id="A0A554VE34"/>
<feature type="signal peptide" evidence="1">
    <location>
        <begin position="1"/>
        <end position="24"/>
    </location>
</feature>
<keyword evidence="1" id="KW-0732">Signal</keyword>
<feature type="chain" id="PRO_5021931518" description="DUF3887 domain-containing protein" evidence="1">
    <location>
        <begin position="25"/>
        <end position="147"/>
    </location>
</feature>
<keyword evidence="3" id="KW-1185">Reference proteome</keyword>
<dbReference type="OrthoDB" id="1448030at2"/>
<sequence>MISNSIKISVIILLVLILPIKSHAQDTDKQETVKKTLLTIFELCKQNKCDQLAPYIVYRGKDSKRKWKDTCNSKNKEELERVQNICHRIQEFQKYDDYEFSEFITQEESEGKWYVWKLTFNTKETPKIFYFAFLNINGSYAIGDIDG</sequence>
<gene>
    <name evidence="2" type="ORF">FOF46_23700</name>
</gene>
<dbReference type="RefSeq" id="WP_143918193.1">
    <property type="nucleotide sequence ID" value="NZ_CANMIK010000072.1"/>
</dbReference>
<proteinExistence type="predicted"/>
<accession>A0A554VE34</accession>
<protein>
    <recommendedName>
        <fullName evidence="4">DUF3887 domain-containing protein</fullName>
    </recommendedName>
</protein>
<dbReference type="EMBL" id="VLNR01000064">
    <property type="protein sequence ID" value="TSE05268.1"/>
    <property type="molecule type" value="Genomic_DNA"/>
</dbReference>
<comment type="caution">
    <text evidence="2">The sequence shown here is derived from an EMBL/GenBank/DDBJ whole genome shotgun (WGS) entry which is preliminary data.</text>
</comment>
<organism evidence="2 3">
    <name type="scientific">Aquimarina algiphila</name>
    <dbReference type="NCBI Taxonomy" id="2047982"/>
    <lineage>
        <taxon>Bacteria</taxon>
        <taxon>Pseudomonadati</taxon>
        <taxon>Bacteroidota</taxon>
        <taxon>Flavobacteriia</taxon>
        <taxon>Flavobacteriales</taxon>
        <taxon>Flavobacteriaceae</taxon>
        <taxon>Aquimarina</taxon>
    </lineage>
</organism>
<evidence type="ECO:0000313" key="2">
    <source>
        <dbReference type="EMBL" id="TSE05268.1"/>
    </source>
</evidence>
<evidence type="ECO:0000256" key="1">
    <source>
        <dbReference type="SAM" id="SignalP"/>
    </source>
</evidence>
<name>A0A554VE34_9FLAO</name>